<protein>
    <submittedName>
        <fullName evidence="1">Uncharacterized protein</fullName>
    </submittedName>
</protein>
<gene>
    <name evidence="1" type="ORF">SAMN02745751_01735</name>
</gene>
<proteinExistence type="predicted"/>
<evidence type="ECO:0000313" key="2">
    <source>
        <dbReference type="Proteomes" id="UP000184052"/>
    </source>
</evidence>
<reference evidence="1 2" key="1">
    <citation type="submission" date="2016-11" db="EMBL/GenBank/DDBJ databases">
        <authorList>
            <person name="Jaros S."/>
            <person name="Januszkiewicz K."/>
            <person name="Wedrychowicz H."/>
        </authorList>
    </citation>
    <scope>NUCLEOTIDE SEQUENCE [LARGE SCALE GENOMIC DNA]</scope>
    <source>
        <strain evidence="1 2">DSM 17477</strain>
    </source>
</reference>
<dbReference type="RefSeq" id="WP_139257968.1">
    <property type="nucleotide sequence ID" value="NZ_FQZL01000010.1"/>
</dbReference>
<evidence type="ECO:0000313" key="1">
    <source>
        <dbReference type="EMBL" id="SHJ08764.1"/>
    </source>
</evidence>
<dbReference type="EMBL" id="FQZL01000010">
    <property type="protein sequence ID" value="SHJ08764.1"/>
    <property type="molecule type" value="Genomic_DNA"/>
</dbReference>
<dbReference type="Proteomes" id="UP000184052">
    <property type="component" value="Unassembled WGS sequence"/>
</dbReference>
<keyword evidence="2" id="KW-1185">Reference proteome</keyword>
<sequence length="74" mass="8678">MVHLLNKTICTCCGEEIKWRQETKQRIYMNGVYVVEIPEPGVCLAKDINVTKNNITYRMNCNYCQQEIHVTVQK</sequence>
<accession>A0A1M6GFM3</accession>
<name>A0A1M6GFM3_9FIRM</name>
<organism evidence="1 2">
    <name type="scientific">Dethiosulfatibacter aminovorans DSM 17477</name>
    <dbReference type="NCBI Taxonomy" id="1121476"/>
    <lineage>
        <taxon>Bacteria</taxon>
        <taxon>Bacillati</taxon>
        <taxon>Bacillota</taxon>
        <taxon>Tissierellia</taxon>
        <taxon>Dethiosulfatibacter</taxon>
    </lineage>
</organism>
<dbReference type="AlphaFoldDB" id="A0A1M6GFM3"/>